<protein>
    <submittedName>
        <fullName evidence="1">Uncharacterized protein</fullName>
    </submittedName>
</protein>
<dbReference type="Proteomes" id="UP000249762">
    <property type="component" value="Unassembled WGS sequence"/>
</dbReference>
<dbReference type="AlphaFoldDB" id="A0A328PP86"/>
<keyword evidence="2" id="KW-1185">Reference proteome</keyword>
<sequence>MDLIPVTNKLIPEINPKTISVTEFLKDFYSDAEINDSSNPLTIIAKWDEWAFIILQWDTKCQYFRQLNKNIGLHINSKGLFTIGTKYDSQRWLDSNKPNCSNFNGFWWQEWNTWWRTRSYLGVSDQEIGKNKLTKANCSKYPVVVIEKEDEIPYFYSISKEPHLTPDSEVITSRNIYWDNQTKTFVGQRDFPRKRKNLYFIKNYGDYSQFVETIPSK</sequence>
<accession>A0A328PP86</accession>
<evidence type="ECO:0000313" key="1">
    <source>
        <dbReference type="EMBL" id="RAO94828.1"/>
    </source>
</evidence>
<gene>
    <name evidence="1" type="ORF">DNK47_02975</name>
</gene>
<dbReference type="EMBL" id="QKVO01000017">
    <property type="protein sequence ID" value="RAO94828.1"/>
    <property type="molecule type" value="Genomic_DNA"/>
</dbReference>
<name>A0A328PP86_9MOLU</name>
<proteinExistence type="predicted"/>
<organism evidence="1 2">
    <name type="scientific">Mycoplasma wenyonii</name>
    <dbReference type="NCBI Taxonomy" id="65123"/>
    <lineage>
        <taxon>Bacteria</taxon>
        <taxon>Bacillati</taxon>
        <taxon>Mycoplasmatota</taxon>
        <taxon>Mollicutes</taxon>
        <taxon>Mycoplasmataceae</taxon>
        <taxon>Mycoplasma</taxon>
    </lineage>
</organism>
<reference evidence="2" key="1">
    <citation type="submission" date="2018-06" db="EMBL/GenBank/DDBJ databases">
        <authorList>
            <person name="Martinez Ocampo F."/>
            <person name="Quiroz Castaneda R.E."/>
            <person name="Rojas Lopez X."/>
        </authorList>
    </citation>
    <scope>NUCLEOTIDE SEQUENCE [LARGE SCALE GENOMIC DNA]</scope>
    <source>
        <strain evidence="2">INIFAP02</strain>
    </source>
</reference>
<comment type="caution">
    <text evidence="1">The sequence shown here is derived from an EMBL/GenBank/DDBJ whole genome shotgun (WGS) entry which is preliminary data.</text>
</comment>
<evidence type="ECO:0000313" key="2">
    <source>
        <dbReference type="Proteomes" id="UP000249762"/>
    </source>
</evidence>